<feature type="compositionally biased region" description="Basic and acidic residues" evidence="2">
    <location>
        <begin position="634"/>
        <end position="651"/>
    </location>
</feature>
<dbReference type="Proteomes" id="UP001642484">
    <property type="component" value="Unassembled WGS sequence"/>
</dbReference>
<dbReference type="SUPFAM" id="SSF56112">
    <property type="entry name" value="Protein kinase-like (PK-like)"/>
    <property type="match status" value="1"/>
</dbReference>
<evidence type="ECO:0000256" key="2">
    <source>
        <dbReference type="SAM" id="MobiDB-lite"/>
    </source>
</evidence>
<feature type="region of interest" description="Disordered" evidence="2">
    <location>
        <begin position="626"/>
        <end position="684"/>
    </location>
</feature>
<protein>
    <recommendedName>
        <fullName evidence="3">Protein kinase domain-containing protein</fullName>
    </recommendedName>
</protein>
<accession>A0ABP0SFR9</accession>
<dbReference type="Gene3D" id="3.30.200.20">
    <property type="entry name" value="Phosphorylase Kinase, domain 1"/>
    <property type="match status" value="1"/>
</dbReference>
<evidence type="ECO:0000256" key="1">
    <source>
        <dbReference type="PROSITE-ProRule" id="PRU10141"/>
    </source>
</evidence>
<evidence type="ECO:0000313" key="5">
    <source>
        <dbReference type="Proteomes" id="UP001642484"/>
    </source>
</evidence>
<dbReference type="InterPro" id="IPR051681">
    <property type="entry name" value="Ser/Thr_Kinases-Pseudokinases"/>
</dbReference>
<dbReference type="InterPro" id="IPR017441">
    <property type="entry name" value="Protein_kinase_ATP_BS"/>
</dbReference>
<dbReference type="InterPro" id="IPR000719">
    <property type="entry name" value="Prot_kinase_dom"/>
</dbReference>
<dbReference type="EMBL" id="CAXAMN010027528">
    <property type="protein sequence ID" value="CAK9111197.1"/>
    <property type="molecule type" value="Genomic_DNA"/>
</dbReference>
<dbReference type="PROSITE" id="PS50011">
    <property type="entry name" value="PROTEIN_KINASE_DOM"/>
    <property type="match status" value="1"/>
</dbReference>
<keyword evidence="1" id="KW-0547">Nucleotide-binding</keyword>
<dbReference type="PROSITE" id="PS00107">
    <property type="entry name" value="PROTEIN_KINASE_ATP"/>
    <property type="match status" value="1"/>
</dbReference>
<organism evidence="4 5">
    <name type="scientific">Durusdinium trenchii</name>
    <dbReference type="NCBI Taxonomy" id="1381693"/>
    <lineage>
        <taxon>Eukaryota</taxon>
        <taxon>Sar</taxon>
        <taxon>Alveolata</taxon>
        <taxon>Dinophyceae</taxon>
        <taxon>Suessiales</taxon>
        <taxon>Symbiodiniaceae</taxon>
        <taxon>Durusdinium</taxon>
    </lineage>
</organism>
<gene>
    <name evidence="4" type="ORF">CCMP2556_LOCUS51634</name>
</gene>
<proteinExistence type="predicted"/>
<feature type="binding site" evidence="1">
    <location>
        <position position="335"/>
    </location>
    <ligand>
        <name>ATP</name>
        <dbReference type="ChEBI" id="CHEBI:30616"/>
    </ligand>
</feature>
<dbReference type="InterPro" id="IPR032675">
    <property type="entry name" value="LRR_dom_sf"/>
</dbReference>
<dbReference type="InterPro" id="IPR011009">
    <property type="entry name" value="Kinase-like_dom_sf"/>
</dbReference>
<feature type="compositionally biased region" description="Basic and acidic residues" evidence="2">
    <location>
        <begin position="658"/>
        <end position="672"/>
    </location>
</feature>
<dbReference type="Gene3D" id="3.80.10.10">
    <property type="entry name" value="Ribonuclease Inhibitor"/>
    <property type="match status" value="2"/>
</dbReference>
<evidence type="ECO:0000313" key="4">
    <source>
        <dbReference type="EMBL" id="CAK9111197.1"/>
    </source>
</evidence>
<reference evidence="4 5" key="1">
    <citation type="submission" date="2024-02" db="EMBL/GenBank/DDBJ databases">
        <authorList>
            <person name="Chen Y."/>
            <person name="Shah S."/>
            <person name="Dougan E. K."/>
            <person name="Thang M."/>
            <person name="Chan C."/>
        </authorList>
    </citation>
    <scope>NUCLEOTIDE SEQUENCE [LARGE SCALE GENOMIC DNA]</scope>
</reference>
<evidence type="ECO:0000259" key="3">
    <source>
        <dbReference type="PROSITE" id="PS50011"/>
    </source>
</evidence>
<sequence>MAEPREAVGEAALKLLKEPQVKVLSQLQVLKIFNAGLNQLPETLWNCKELRQLDIGANPLAGALPAAGLAAHLTSLEILFAAKIGLKELPNLADCPKLRMLGVKDNQLSSLDGSLLPDTLEWLIAASNQISHWGRMSDLTPSLFPDVEAFQDEVRCALQNMARLKRVSWSVKPAMEDGPGLVTEVIGLEPSVGLSLECVYVFLADTTFSWLGRTLSFVAPVVALSFVAQVRKLMLSHNQLTCATLAPVAAIEALEMLRVAQNRLEAFPEALLKHKRLAWVALGANPMAEEALERHLAGGFQSLDFKEVKLGEKLGSGAGATVYQGDWHGRTVAVKIWEAETFSDGTALSEWAANRVASVPGHPALVEVLGTFEEPRGMILELLPKAQAAAAPPSFATVTRDALPQHGGKGTCYTPSAARQIAVRVSGAAEYLHRKGLMHGDIYLHNTLVILTDSTSSPSADGLGAGAGGLADARLSDFGACAAVDAAELRRLEVRSFGWLLQDLLECHVPPGTEEERRTIELLKVWRERCGAEDPEQLPSFQEIHAALSTTGGDGPPSLEGQDARSMRQELGGRPQKVVGYGRDGSEQRGGARWYFPASAVHPRCLPEKPSGLLLLRRRMAKRNDATACPHSFAEPRDTKRQRCFATRETEVPSSADRGPELERHHSVRVDVEQPPLQSQARMEPHVGLQRHGAGGHGQQSSCFEANSEGVEAAAYARSASVEAYHVVGEYVGFRKRPIYHLVALRPTSEEAFRMACEKAGALGKGEA</sequence>
<feature type="domain" description="Protein kinase" evidence="3">
    <location>
        <begin position="308"/>
        <end position="634"/>
    </location>
</feature>
<keyword evidence="5" id="KW-1185">Reference proteome</keyword>
<dbReference type="Pfam" id="PF00069">
    <property type="entry name" value="Pkinase"/>
    <property type="match status" value="1"/>
</dbReference>
<keyword evidence="1" id="KW-0067">ATP-binding</keyword>
<name>A0ABP0SFR9_9DINO</name>
<comment type="caution">
    <text evidence="4">The sequence shown here is derived from an EMBL/GenBank/DDBJ whole genome shotgun (WGS) entry which is preliminary data.</text>
</comment>
<dbReference type="PANTHER" id="PTHR44329">
    <property type="entry name" value="SERINE/THREONINE-PROTEIN KINASE TNNI3K-RELATED"/>
    <property type="match status" value="1"/>
</dbReference>
<dbReference type="Gene3D" id="1.10.510.10">
    <property type="entry name" value="Transferase(Phosphotransferase) domain 1"/>
    <property type="match status" value="1"/>
</dbReference>
<dbReference type="SUPFAM" id="SSF52058">
    <property type="entry name" value="L domain-like"/>
    <property type="match status" value="1"/>
</dbReference>